<organism evidence="4 5">
    <name type="scientific">Miscanthus lutarioriparius</name>
    <dbReference type="NCBI Taxonomy" id="422564"/>
    <lineage>
        <taxon>Eukaryota</taxon>
        <taxon>Viridiplantae</taxon>
        <taxon>Streptophyta</taxon>
        <taxon>Embryophyta</taxon>
        <taxon>Tracheophyta</taxon>
        <taxon>Spermatophyta</taxon>
        <taxon>Magnoliopsida</taxon>
        <taxon>Liliopsida</taxon>
        <taxon>Poales</taxon>
        <taxon>Poaceae</taxon>
        <taxon>PACMAD clade</taxon>
        <taxon>Panicoideae</taxon>
        <taxon>Andropogonodae</taxon>
        <taxon>Andropogoneae</taxon>
        <taxon>Saccharinae</taxon>
        <taxon>Miscanthus</taxon>
    </lineage>
</organism>
<dbReference type="Pfam" id="PF24758">
    <property type="entry name" value="LRR_At5g56370"/>
    <property type="match status" value="1"/>
</dbReference>
<evidence type="ECO:0000259" key="2">
    <source>
        <dbReference type="Pfam" id="PF08387"/>
    </source>
</evidence>
<dbReference type="AlphaFoldDB" id="A0A811R307"/>
<keyword evidence="5" id="KW-1185">Reference proteome</keyword>
<feature type="domain" description="F-box/LRR-repeat protein 15/At3g58940/PEG3-like LRR" evidence="3">
    <location>
        <begin position="76"/>
        <end position="155"/>
    </location>
</feature>
<feature type="region of interest" description="Disordered" evidence="1">
    <location>
        <begin position="39"/>
        <end position="71"/>
    </location>
</feature>
<evidence type="ECO:0000313" key="4">
    <source>
        <dbReference type="EMBL" id="CAD6264242.1"/>
    </source>
</evidence>
<protein>
    <recommendedName>
        <fullName evidence="6">FBD domain-containing protein</fullName>
    </recommendedName>
</protein>
<reference evidence="4" key="1">
    <citation type="submission" date="2020-10" db="EMBL/GenBank/DDBJ databases">
        <authorList>
            <person name="Han B."/>
            <person name="Lu T."/>
            <person name="Zhao Q."/>
            <person name="Huang X."/>
            <person name="Zhao Y."/>
        </authorList>
    </citation>
    <scope>NUCLEOTIDE SEQUENCE</scope>
</reference>
<dbReference type="OrthoDB" id="1425134at2759"/>
<accession>A0A811R307</accession>
<feature type="domain" description="FBD" evidence="2">
    <location>
        <begin position="181"/>
        <end position="214"/>
    </location>
</feature>
<proteinExistence type="predicted"/>
<gene>
    <name evidence="4" type="ORF">NCGR_LOCUS47547</name>
</gene>
<evidence type="ECO:0000256" key="1">
    <source>
        <dbReference type="SAM" id="MobiDB-lite"/>
    </source>
</evidence>
<dbReference type="InterPro" id="IPR055411">
    <property type="entry name" value="LRR_FXL15/At3g58940/PEG3-like"/>
</dbReference>
<dbReference type="PANTHER" id="PTHR32141">
    <property type="match status" value="1"/>
</dbReference>
<dbReference type="Proteomes" id="UP000604825">
    <property type="component" value="Unassembled WGS sequence"/>
</dbReference>
<evidence type="ECO:0000313" key="5">
    <source>
        <dbReference type="Proteomes" id="UP000604825"/>
    </source>
</evidence>
<sequence>MGKVAGAKRRRRLEKGGGGDRLQVLDRISSLPDGVLGNINSRLPTKDGAPLLSTSSSPVGRRPTSDASPTGFPHWTSMEMVITVISAPKLHSLGLFSRDSPRLEFGSTVFQGSSLVRSMTLVPSVKILALLNLHLSLDMVVDVMRCFPCLENLYIKTTMAGEKNVWCHKYRNLVSTLDIPLKKIVLLNYRGNKSHVNFAKFFVLNARLLDSMVFEIKNKASRTAQFDFVYHATGLMPPDQGYTLAHDMSTSDPFVSEVLDEWADPYKK</sequence>
<dbReference type="Pfam" id="PF08387">
    <property type="entry name" value="FBD"/>
    <property type="match status" value="1"/>
</dbReference>
<dbReference type="InterPro" id="IPR006566">
    <property type="entry name" value="FBD"/>
</dbReference>
<comment type="caution">
    <text evidence="4">The sequence shown here is derived from an EMBL/GenBank/DDBJ whole genome shotgun (WGS) entry which is preliminary data.</text>
</comment>
<dbReference type="InterPro" id="IPR055302">
    <property type="entry name" value="F-box_dom-containing"/>
</dbReference>
<evidence type="ECO:0000259" key="3">
    <source>
        <dbReference type="Pfam" id="PF24758"/>
    </source>
</evidence>
<evidence type="ECO:0008006" key="6">
    <source>
        <dbReference type="Google" id="ProtNLM"/>
    </source>
</evidence>
<dbReference type="PANTHER" id="PTHR32141:SF168">
    <property type="entry name" value="OS12G0595200 PROTEIN"/>
    <property type="match status" value="1"/>
</dbReference>
<dbReference type="EMBL" id="CAJGYO010000012">
    <property type="protein sequence ID" value="CAD6264242.1"/>
    <property type="molecule type" value="Genomic_DNA"/>
</dbReference>
<name>A0A811R307_9POAL</name>